<keyword evidence="2" id="KW-1185">Reference proteome</keyword>
<sequence length="509" mass="57105">MRSKVTLLNMLSSLLFRVCLVISGFIIPRIVLHYFGSTMNGLVASISQFLKYIALIEGGVTAVVSANLYKPLVDADHDRLSSVISAAKRFYRGIGTIFIVYSLCLAVIYPLASGLDFLFAGSLTVILSIALLMQYMFSITYQTLFKADKKGYIVFLLQSAITLLNVALVYVSIKIYPSIHLIYLINGLLYTIQPLIFDYYAKKYYAIDWKAKPDRNLLKDRWNGFAINLAAFIHNGTDVAVLTVFTGLPTVSVYSVYALVASNGLKTLIQSLVSGIDPAIGQIYARGDMKALHQKMDLYEYIVFFLVFFLFTMGGLLITPFVMLYTKGVTDADYYQPLFGFLLVLAEAIYLLKSPHCTLAYSANQFKKLTVPAFMEAFLNIAVSIALIKHLGLIGVAIGTCVAMSYRMVFHIYFTTKIIPGRKQWFFYRKLLLFLAATGIGVSVCYFGLPLNEYSLLPWLLHAAAYAGILGVLYLVLSVLFFRKELQFIFQYLIKRKQKHEGSAPIRCV</sequence>
<organism evidence="1 2">
    <name type="scientific">Aristaeella hokkaidonensis</name>
    <dbReference type="NCBI Taxonomy" id="3046382"/>
    <lineage>
        <taxon>Bacteria</taxon>
        <taxon>Bacillati</taxon>
        <taxon>Bacillota</taxon>
        <taxon>Clostridia</taxon>
        <taxon>Eubacteriales</taxon>
        <taxon>Aristaeellaceae</taxon>
        <taxon>Aristaeella</taxon>
    </lineage>
</organism>
<gene>
    <name evidence="1" type="ORF">JYE49_07510</name>
</gene>
<reference evidence="1" key="1">
    <citation type="submission" date="2021-01" db="EMBL/GenBank/DDBJ databases">
        <title>Complete genome sequence of Clostridiales bacterium R-7.</title>
        <authorList>
            <person name="Mahoney-Kurpe S.C."/>
            <person name="Palevich N."/>
            <person name="Koike S."/>
            <person name="Moon C.D."/>
            <person name="Attwood G.T."/>
        </authorList>
    </citation>
    <scope>NUCLEOTIDE SEQUENCE</scope>
    <source>
        <strain evidence="1">R-7</strain>
    </source>
</reference>
<name>A0AC61N3H0_9FIRM</name>
<proteinExistence type="predicted"/>
<evidence type="ECO:0000313" key="1">
    <source>
        <dbReference type="EMBL" id="QUC68519.1"/>
    </source>
</evidence>
<dbReference type="Proteomes" id="UP000682782">
    <property type="component" value="Chromosome"/>
</dbReference>
<accession>A0AC61N3H0</accession>
<protein>
    <submittedName>
        <fullName evidence="1">Polysaccharide biosynthesis protein</fullName>
    </submittedName>
</protein>
<evidence type="ECO:0000313" key="2">
    <source>
        <dbReference type="Proteomes" id="UP000682782"/>
    </source>
</evidence>
<dbReference type="EMBL" id="CP068393">
    <property type="protein sequence ID" value="QUC68519.1"/>
    <property type="molecule type" value="Genomic_DNA"/>
</dbReference>